<dbReference type="Gene3D" id="1.10.10.10">
    <property type="entry name" value="Winged helix-like DNA-binding domain superfamily/Winged helix DNA-binding domain"/>
    <property type="match status" value="1"/>
</dbReference>
<comment type="caution">
    <text evidence="6">The sequence shown here is derived from an EMBL/GenBank/DDBJ whole genome shotgun (WGS) entry which is preliminary data.</text>
</comment>
<gene>
    <name evidence="6" type="ORF">F7Q99_24875</name>
</gene>
<sequence length="311" mass="34275">MSTGPSHRLRPMGFTLRQLEVFLAVADTLHFGRAAERLHIAQPTVSQEVGRLERTVGVELFDRSRRSVRLTEAGEVMAAESARLLEQAESLLARVRLHEESRLGTARIVVSPSVVNRLLPAVVSRAEQELPALETAELAVDTGQVSATLAAELADIGLGRFLDDVPGYRLERIADEPVRVALGREHPLAGRASIRLAELRDLPLLLWPREQHPRYHDHVLGLCADRGVDPPVLVSPPRIVGSRLYLLARNRAFSLVPGSVAGHLTGDVATVRLEGRATLPLEMQWRLDDLRPRLATLRDLIRQEAAALEDG</sequence>
<proteinExistence type="inferred from homology"/>
<dbReference type="PROSITE" id="PS50931">
    <property type="entry name" value="HTH_LYSR"/>
    <property type="match status" value="1"/>
</dbReference>
<keyword evidence="4" id="KW-0804">Transcription</keyword>
<dbReference type="GO" id="GO:0032993">
    <property type="term" value="C:protein-DNA complex"/>
    <property type="evidence" value="ECO:0007669"/>
    <property type="project" value="TreeGrafter"/>
</dbReference>
<dbReference type="InterPro" id="IPR036388">
    <property type="entry name" value="WH-like_DNA-bd_sf"/>
</dbReference>
<evidence type="ECO:0000313" key="6">
    <source>
        <dbReference type="EMBL" id="MQS15413.1"/>
    </source>
</evidence>
<dbReference type="SUPFAM" id="SSF46785">
    <property type="entry name" value="Winged helix' DNA-binding domain"/>
    <property type="match status" value="1"/>
</dbReference>
<dbReference type="OrthoDB" id="3176554at2"/>
<dbReference type="GO" id="GO:0003700">
    <property type="term" value="F:DNA-binding transcription factor activity"/>
    <property type="evidence" value="ECO:0007669"/>
    <property type="project" value="InterPro"/>
</dbReference>
<accession>A0A6N7L0T5</accession>
<feature type="domain" description="HTH lysR-type" evidence="5">
    <location>
        <begin position="14"/>
        <end position="71"/>
    </location>
</feature>
<dbReference type="Pfam" id="PF03466">
    <property type="entry name" value="LysR_substrate"/>
    <property type="match status" value="1"/>
</dbReference>
<evidence type="ECO:0000313" key="7">
    <source>
        <dbReference type="Proteomes" id="UP000450000"/>
    </source>
</evidence>
<dbReference type="PRINTS" id="PR00039">
    <property type="entry name" value="HTHLYSR"/>
</dbReference>
<dbReference type="InterPro" id="IPR000847">
    <property type="entry name" value="LysR_HTH_N"/>
</dbReference>
<name>A0A6N7L0T5_9ACTN</name>
<dbReference type="FunFam" id="1.10.10.10:FF:000001">
    <property type="entry name" value="LysR family transcriptional regulator"/>
    <property type="match status" value="1"/>
</dbReference>
<dbReference type="Gene3D" id="3.40.190.10">
    <property type="entry name" value="Periplasmic binding protein-like II"/>
    <property type="match status" value="2"/>
</dbReference>
<dbReference type="AlphaFoldDB" id="A0A6N7L0T5"/>
<dbReference type="InterPro" id="IPR036390">
    <property type="entry name" value="WH_DNA-bd_sf"/>
</dbReference>
<keyword evidence="2" id="KW-0805">Transcription regulation</keyword>
<dbReference type="SUPFAM" id="SSF53850">
    <property type="entry name" value="Periplasmic binding protein-like II"/>
    <property type="match status" value="1"/>
</dbReference>
<dbReference type="CDD" id="cd08414">
    <property type="entry name" value="PBP2_LTTR_aromatics_like"/>
    <property type="match status" value="1"/>
</dbReference>
<evidence type="ECO:0000256" key="2">
    <source>
        <dbReference type="ARBA" id="ARBA00023015"/>
    </source>
</evidence>
<organism evidence="6 7">
    <name type="scientific">Streptomyces kaniharaensis</name>
    <dbReference type="NCBI Taxonomy" id="212423"/>
    <lineage>
        <taxon>Bacteria</taxon>
        <taxon>Bacillati</taxon>
        <taxon>Actinomycetota</taxon>
        <taxon>Actinomycetes</taxon>
        <taxon>Kitasatosporales</taxon>
        <taxon>Streptomycetaceae</taxon>
        <taxon>Streptomyces</taxon>
    </lineage>
</organism>
<dbReference type="EMBL" id="WBOF01000001">
    <property type="protein sequence ID" value="MQS15413.1"/>
    <property type="molecule type" value="Genomic_DNA"/>
</dbReference>
<evidence type="ECO:0000259" key="5">
    <source>
        <dbReference type="PROSITE" id="PS50931"/>
    </source>
</evidence>
<keyword evidence="7" id="KW-1185">Reference proteome</keyword>
<evidence type="ECO:0000256" key="4">
    <source>
        <dbReference type="ARBA" id="ARBA00023163"/>
    </source>
</evidence>
<dbReference type="PANTHER" id="PTHR30346">
    <property type="entry name" value="TRANSCRIPTIONAL DUAL REGULATOR HCAR-RELATED"/>
    <property type="match status" value="1"/>
</dbReference>
<dbReference type="InterPro" id="IPR005119">
    <property type="entry name" value="LysR_subst-bd"/>
</dbReference>
<dbReference type="Proteomes" id="UP000450000">
    <property type="component" value="Unassembled WGS sequence"/>
</dbReference>
<protein>
    <submittedName>
        <fullName evidence="6">LysR family transcriptional regulator</fullName>
    </submittedName>
</protein>
<reference evidence="6 7" key="1">
    <citation type="submission" date="2019-09" db="EMBL/GenBank/DDBJ databases">
        <title>Genome Sequences of Streptomyces kaniharaensis ATCC 21070.</title>
        <authorList>
            <person name="Zhu W."/>
            <person name="De Crecy-Lagard V."/>
            <person name="Richards N.G."/>
        </authorList>
    </citation>
    <scope>NUCLEOTIDE SEQUENCE [LARGE SCALE GENOMIC DNA]</scope>
    <source>
        <strain evidence="6 7">SF-557</strain>
    </source>
</reference>
<keyword evidence="3" id="KW-0238">DNA-binding</keyword>
<dbReference type="GO" id="GO:0003677">
    <property type="term" value="F:DNA binding"/>
    <property type="evidence" value="ECO:0007669"/>
    <property type="project" value="UniProtKB-KW"/>
</dbReference>
<dbReference type="Pfam" id="PF00126">
    <property type="entry name" value="HTH_1"/>
    <property type="match status" value="1"/>
</dbReference>
<evidence type="ECO:0000256" key="1">
    <source>
        <dbReference type="ARBA" id="ARBA00009437"/>
    </source>
</evidence>
<evidence type="ECO:0000256" key="3">
    <source>
        <dbReference type="ARBA" id="ARBA00023125"/>
    </source>
</evidence>
<dbReference type="PANTHER" id="PTHR30346:SF28">
    <property type="entry name" value="HTH-TYPE TRANSCRIPTIONAL REGULATOR CYNR"/>
    <property type="match status" value="1"/>
</dbReference>
<comment type="similarity">
    <text evidence="1">Belongs to the LysR transcriptional regulatory family.</text>
</comment>